<organism evidence="1">
    <name type="scientific">Arundo donax</name>
    <name type="common">Giant reed</name>
    <name type="synonym">Donax arundinaceus</name>
    <dbReference type="NCBI Taxonomy" id="35708"/>
    <lineage>
        <taxon>Eukaryota</taxon>
        <taxon>Viridiplantae</taxon>
        <taxon>Streptophyta</taxon>
        <taxon>Embryophyta</taxon>
        <taxon>Tracheophyta</taxon>
        <taxon>Spermatophyta</taxon>
        <taxon>Magnoliopsida</taxon>
        <taxon>Liliopsida</taxon>
        <taxon>Poales</taxon>
        <taxon>Poaceae</taxon>
        <taxon>PACMAD clade</taxon>
        <taxon>Arundinoideae</taxon>
        <taxon>Arundineae</taxon>
        <taxon>Arundo</taxon>
    </lineage>
</organism>
<reference evidence="1" key="1">
    <citation type="submission" date="2014-09" db="EMBL/GenBank/DDBJ databases">
        <authorList>
            <person name="Magalhaes I.L.F."/>
            <person name="Oliveira U."/>
            <person name="Santos F.R."/>
            <person name="Vidigal T.H.D.A."/>
            <person name="Brescovit A.D."/>
            <person name="Santos A.J."/>
        </authorList>
    </citation>
    <scope>NUCLEOTIDE SEQUENCE</scope>
    <source>
        <tissue evidence="1">Shoot tissue taken approximately 20 cm above the soil surface</tissue>
    </source>
</reference>
<evidence type="ECO:0000313" key="1">
    <source>
        <dbReference type="EMBL" id="JAD77567.1"/>
    </source>
</evidence>
<sequence>MHSCMIRSVNILFLYSSPISLMFPSMRLRARILFSSLSSLVCLISPSSSVLSASASSLSPLSNSSWHLFKSNLLNVILSLSSLKSGKAVAKWKQKFAYISQKVGSIKALSNICEMTPVRVATLSILTSLTCSKSFSKFCGVSLLRMPLSCLCFASSSSETLPTTYFLSALCIVCMGVTGEGIRPFCCHLSASEPLRGI</sequence>
<dbReference type="EMBL" id="GBRH01220328">
    <property type="protein sequence ID" value="JAD77567.1"/>
    <property type="molecule type" value="Transcribed_RNA"/>
</dbReference>
<dbReference type="AlphaFoldDB" id="A0A0A9D1D3"/>
<protein>
    <submittedName>
        <fullName evidence="1">Uncharacterized protein</fullName>
    </submittedName>
</protein>
<name>A0A0A9D1D3_ARUDO</name>
<proteinExistence type="predicted"/>
<accession>A0A0A9D1D3</accession>
<reference evidence="1" key="2">
    <citation type="journal article" date="2015" name="Data Brief">
        <title>Shoot transcriptome of the giant reed, Arundo donax.</title>
        <authorList>
            <person name="Barrero R.A."/>
            <person name="Guerrero F.D."/>
            <person name="Moolhuijzen P."/>
            <person name="Goolsby J.A."/>
            <person name="Tidwell J."/>
            <person name="Bellgard S.E."/>
            <person name="Bellgard M.I."/>
        </authorList>
    </citation>
    <scope>NUCLEOTIDE SEQUENCE</scope>
    <source>
        <tissue evidence="1">Shoot tissue taken approximately 20 cm above the soil surface</tissue>
    </source>
</reference>